<reference evidence="1 2" key="1">
    <citation type="journal article" date="2022" name="bioRxiv">
        <title>The genome of the oomycete Peronosclerospora sorghi, a cosmopolitan pathogen of maize and sorghum, is inflated with dispersed pseudogenes.</title>
        <authorList>
            <person name="Fletcher K."/>
            <person name="Martin F."/>
            <person name="Isakeit T."/>
            <person name="Cavanaugh K."/>
            <person name="Magill C."/>
            <person name="Michelmore R."/>
        </authorList>
    </citation>
    <scope>NUCLEOTIDE SEQUENCE [LARGE SCALE GENOMIC DNA]</scope>
    <source>
        <strain evidence="1">P6</strain>
    </source>
</reference>
<name>A0ACC0WHZ8_9STRA</name>
<sequence>MASPVEEAELHPSTETMDEGNEAVSVYDTDKISSEQQNEQRSGREEYLADVERRIEAYENCVTAITAMTTFLKKLRGDLDAMTQAIKQLNAFTCGWLAVWKRPSP</sequence>
<accession>A0ACC0WHZ8</accession>
<dbReference type="EMBL" id="CM047592">
    <property type="protein sequence ID" value="KAI9917346.1"/>
    <property type="molecule type" value="Genomic_DNA"/>
</dbReference>
<keyword evidence="2" id="KW-1185">Reference proteome</keyword>
<dbReference type="Proteomes" id="UP001163321">
    <property type="component" value="Chromosome 13"/>
</dbReference>
<organism evidence="1 2">
    <name type="scientific">Peronosclerospora sorghi</name>
    <dbReference type="NCBI Taxonomy" id="230839"/>
    <lineage>
        <taxon>Eukaryota</taxon>
        <taxon>Sar</taxon>
        <taxon>Stramenopiles</taxon>
        <taxon>Oomycota</taxon>
        <taxon>Peronosporomycetes</taxon>
        <taxon>Peronosporales</taxon>
        <taxon>Peronosporaceae</taxon>
        <taxon>Peronosclerospora</taxon>
    </lineage>
</organism>
<gene>
    <name evidence="1" type="ORF">PsorP6_012926</name>
</gene>
<evidence type="ECO:0000313" key="2">
    <source>
        <dbReference type="Proteomes" id="UP001163321"/>
    </source>
</evidence>
<evidence type="ECO:0000313" key="1">
    <source>
        <dbReference type="EMBL" id="KAI9917346.1"/>
    </source>
</evidence>
<proteinExistence type="predicted"/>
<protein>
    <submittedName>
        <fullName evidence="1">Uncharacterized protein</fullName>
    </submittedName>
</protein>
<comment type="caution">
    <text evidence="1">The sequence shown here is derived from an EMBL/GenBank/DDBJ whole genome shotgun (WGS) entry which is preliminary data.</text>
</comment>